<protein>
    <submittedName>
        <fullName evidence="1">Uncharacterized protein</fullName>
    </submittedName>
</protein>
<accession>A0ABQ7JT41</accession>
<comment type="caution">
    <text evidence="1">The sequence shown here is derived from an EMBL/GenBank/DDBJ whole genome shotgun (WGS) entry which is preliminary data.</text>
</comment>
<evidence type="ECO:0000313" key="2">
    <source>
        <dbReference type="Proteomes" id="UP001194696"/>
    </source>
</evidence>
<keyword evidence="2" id="KW-1185">Reference proteome</keyword>
<feature type="non-terminal residue" evidence="1">
    <location>
        <position position="209"/>
    </location>
</feature>
<dbReference type="Proteomes" id="UP001194696">
    <property type="component" value="Unassembled WGS sequence"/>
</dbReference>
<evidence type="ECO:0000313" key="1">
    <source>
        <dbReference type="EMBL" id="KAG0284270.1"/>
    </source>
</evidence>
<gene>
    <name evidence="1" type="ORF">BGZ96_011354</name>
</gene>
<proteinExistence type="predicted"/>
<sequence>MVRDMRHLLPLIDNLIVCPGGNQSDYTGIRSLWKDSNDKVVGYLTGLAETARPTNLWIKNLIQQLNNVTIIAVDVFKSCNDLTLPECWKTSQWKNPANMVFDANSTFTVFADMRLTLSDRLHDPHNVAGTAIGKVLEFLFRVIKMFGLIPTTDPDSPGEPQTGDILTYLGVNDSDGDCGDKVKCMGAIEIVKVLLKGIFVDVISHIPPG</sequence>
<dbReference type="EMBL" id="JAAAIM010000792">
    <property type="protein sequence ID" value="KAG0284270.1"/>
    <property type="molecule type" value="Genomic_DNA"/>
</dbReference>
<name>A0ABQ7JT41_9FUNG</name>
<organism evidence="1 2">
    <name type="scientific">Linnemannia gamsii</name>
    <dbReference type="NCBI Taxonomy" id="64522"/>
    <lineage>
        <taxon>Eukaryota</taxon>
        <taxon>Fungi</taxon>
        <taxon>Fungi incertae sedis</taxon>
        <taxon>Mucoromycota</taxon>
        <taxon>Mortierellomycotina</taxon>
        <taxon>Mortierellomycetes</taxon>
        <taxon>Mortierellales</taxon>
        <taxon>Mortierellaceae</taxon>
        <taxon>Linnemannia</taxon>
    </lineage>
</organism>
<reference evidence="1 2" key="1">
    <citation type="journal article" date="2020" name="Fungal Divers.">
        <title>Resolving the Mortierellaceae phylogeny through synthesis of multi-gene phylogenetics and phylogenomics.</title>
        <authorList>
            <person name="Vandepol N."/>
            <person name="Liber J."/>
            <person name="Desiro A."/>
            <person name="Na H."/>
            <person name="Kennedy M."/>
            <person name="Barry K."/>
            <person name="Grigoriev I.V."/>
            <person name="Miller A.N."/>
            <person name="O'Donnell K."/>
            <person name="Stajich J.E."/>
            <person name="Bonito G."/>
        </authorList>
    </citation>
    <scope>NUCLEOTIDE SEQUENCE [LARGE SCALE GENOMIC DNA]</scope>
    <source>
        <strain evidence="1 2">AD045</strain>
    </source>
</reference>